<feature type="compositionally biased region" description="Low complexity" evidence="1">
    <location>
        <begin position="37"/>
        <end position="46"/>
    </location>
</feature>
<protein>
    <submittedName>
        <fullName evidence="2">Uncharacterized protein</fullName>
    </submittedName>
</protein>
<reference evidence="2 3" key="1">
    <citation type="submission" date="2020-07" db="EMBL/GenBank/DDBJ databases">
        <title>Sequencing the genomes of 1000 actinobacteria strains.</title>
        <authorList>
            <person name="Klenk H.-P."/>
        </authorList>
    </citation>
    <scope>NUCLEOTIDE SEQUENCE [LARGE SCALE GENOMIC DNA]</scope>
    <source>
        <strain evidence="2 3">DSM 40398</strain>
    </source>
</reference>
<evidence type="ECO:0000313" key="3">
    <source>
        <dbReference type="Proteomes" id="UP000529783"/>
    </source>
</evidence>
<dbReference type="RefSeq" id="WP_179847238.1">
    <property type="nucleotide sequence ID" value="NZ_JACCBA010000001.1"/>
</dbReference>
<proteinExistence type="predicted"/>
<sequence>MADKRDKWAEGTAHQSEANKTVGIEEESSDAYRSGPQDQQKQSDQQ</sequence>
<accession>A0A7Y9EMX2</accession>
<dbReference type="AlphaFoldDB" id="A0A7Y9EMX2"/>
<dbReference type="Proteomes" id="UP000529783">
    <property type="component" value="Unassembled WGS sequence"/>
</dbReference>
<feature type="region of interest" description="Disordered" evidence="1">
    <location>
        <begin position="1"/>
        <end position="46"/>
    </location>
</feature>
<organism evidence="2 3">
    <name type="scientific">Actinomadura luteofluorescens</name>
    <dbReference type="NCBI Taxonomy" id="46163"/>
    <lineage>
        <taxon>Bacteria</taxon>
        <taxon>Bacillati</taxon>
        <taxon>Actinomycetota</taxon>
        <taxon>Actinomycetes</taxon>
        <taxon>Streptosporangiales</taxon>
        <taxon>Thermomonosporaceae</taxon>
        <taxon>Actinomadura</taxon>
    </lineage>
</organism>
<evidence type="ECO:0000313" key="2">
    <source>
        <dbReference type="EMBL" id="NYD50726.1"/>
    </source>
</evidence>
<keyword evidence="3" id="KW-1185">Reference proteome</keyword>
<name>A0A7Y9EMX2_9ACTN</name>
<gene>
    <name evidence="2" type="ORF">BJY14_006709</name>
</gene>
<evidence type="ECO:0000256" key="1">
    <source>
        <dbReference type="SAM" id="MobiDB-lite"/>
    </source>
</evidence>
<dbReference type="EMBL" id="JACCBA010000001">
    <property type="protein sequence ID" value="NYD50726.1"/>
    <property type="molecule type" value="Genomic_DNA"/>
</dbReference>
<comment type="caution">
    <text evidence="2">The sequence shown here is derived from an EMBL/GenBank/DDBJ whole genome shotgun (WGS) entry which is preliminary data.</text>
</comment>